<gene>
    <name evidence="2" type="ORF">MSMAC_2467</name>
</gene>
<dbReference type="GO" id="GO:0003677">
    <property type="term" value="F:DNA binding"/>
    <property type="evidence" value="ECO:0007669"/>
    <property type="project" value="InterPro"/>
</dbReference>
<dbReference type="EMBL" id="CP009514">
    <property type="protein sequence ID" value="AKB72357.1"/>
    <property type="molecule type" value="Genomic_DNA"/>
</dbReference>
<dbReference type="GO" id="GO:0120545">
    <property type="term" value="F:nucleic acid conformation isomerase activity"/>
    <property type="evidence" value="ECO:0007669"/>
    <property type="project" value="UniProtKB-ARBA"/>
</dbReference>
<dbReference type="Pfam" id="PF04851">
    <property type="entry name" value="ResIII"/>
    <property type="match status" value="1"/>
</dbReference>
<dbReference type="InterPro" id="IPR027417">
    <property type="entry name" value="P-loop_NTPase"/>
</dbReference>
<evidence type="ECO:0000313" key="3">
    <source>
        <dbReference type="Proteomes" id="UP000033071"/>
    </source>
</evidence>
<evidence type="ECO:0000259" key="1">
    <source>
        <dbReference type="PROSITE" id="PS51192"/>
    </source>
</evidence>
<dbReference type="GO" id="GO:0140097">
    <property type="term" value="F:catalytic activity, acting on DNA"/>
    <property type="evidence" value="ECO:0007669"/>
    <property type="project" value="UniProtKB-ARBA"/>
</dbReference>
<dbReference type="PATRIC" id="fig|1434113.4.peg.3097"/>
<dbReference type="AlphaFoldDB" id="A0A0E3S0E9"/>
<feature type="domain" description="Helicase ATP-binding" evidence="1">
    <location>
        <begin position="156"/>
        <end position="327"/>
    </location>
</feature>
<accession>A0A0E3S0E9</accession>
<dbReference type="Proteomes" id="UP000033071">
    <property type="component" value="Chromosome"/>
</dbReference>
<dbReference type="RefSeq" id="WP_053010585.1">
    <property type="nucleotide sequence ID" value="NZ_CP009514.1"/>
</dbReference>
<evidence type="ECO:0000313" key="2">
    <source>
        <dbReference type="EMBL" id="AKB72357.1"/>
    </source>
</evidence>
<name>A0A0E3S0E9_METMZ</name>
<dbReference type="GO" id="GO:0005524">
    <property type="term" value="F:ATP binding"/>
    <property type="evidence" value="ECO:0007669"/>
    <property type="project" value="InterPro"/>
</dbReference>
<protein>
    <recommendedName>
        <fullName evidence="1">Helicase ATP-binding domain-containing protein</fullName>
    </recommendedName>
</protein>
<dbReference type="InterPro" id="IPR006935">
    <property type="entry name" value="Helicase/UvrB_N"/>
</dbReference>
<dbReference type="GeneID" id="24882459"/>
<dbReference type="InterPro" id="IPR014001">
    <property type="entry name" value="Helicase_ATP-bd"/>
</dbReference>
<dbReference type="GO" id="GO:0016787">
    <property type="term" value="F:hydrolase activity"/>
    <property type="evidence" value="ECO:0007669"/>
    <property type="project" value="InterPro"/>
</dbReference>
<dbReference type="KEGG" id="mmac:MSMAC_2467"/>
<sequence>MAVRGKKIRARKTNGKKKILLDDYLVLNSYMLNLFGMKSFDDLKEILKQTEEGFDEEGRSYMFHALYSLKKLEPGLKSRLEDYDSNIKEYMEHINQNRETPIKLKYFQYLAVLFGEIYFDRYFSGPIPFMNELNTSADAFIEEHTGPLEEADYGFIYSKDDLRNLAFWMATGSGKTFLVQLNYLQFMKYNRGKYQINFDNILLITPNENLSIQHIEDMKKSRIPCMPFENTGLGAFSKFADENTIKVVDIHKLTDEKKGSGITVDIENFGTKNLVFVDEGHKGSSGKKWRFFREELTSEGFKIEYSATFGQAVASGNGEGQKLLHEYGKSILFDYSYRFFYSDGYGKEYKILNLKDKAYSEEIKHKLMLVNVLSFYQQKKIFNEYREEALEYNIAEPLWIFVGSSVQGTGNQSDIFQVVSFIGKFLKNADNWAINTIKAIYDGNSGLVDPEGMDIFSPHYPEQRLEFLRKSGASPEETYADILKQIFHASGSAPLYLVNIKSASGEIALKCGIGKYFGIINIGDDAQFLKLVEKECGDPAAARVLNLRIDSDDISSSLFRNINSNDSNINILIGAKKFIEGWNSWRVSNMGLLNIGKSEGSQIIQLFGRGVRLKGKNMSLKRSTAADEYPSEQIPALETINIFGVEANYMDQFKDYLRTEGVPVENRIEIPIKIKINDEYLKEDLLIPDYSNEEFKNQIFELTIDEDLQPVEVDLYPKVDIIESRGIEGIRANAEKPIREIKSPEIDLLDWTRIYYEILELRVQKSWSNIYFSEKILKEIIGKGKNVYNLKCPENIAHPRKFEDIWELEEAVISILKKYLQKYYYRQKNSWTNKNFYLTKLDGSNGNFAYEEFRVSINEKEMGIIQALQEIEEQSGWEEFLQGNKDNEYISNVFFDKHIYQPLMFKKQKNSSKYTIQPSGLNPGEAQFIKHLKEHLQDHVKIFHGSKIFVLRNLPKLGVKFFDTVNFFPDFIIWIKKEDNVQHLLFVDPKGLVHTDGFRNEKIQLCHRIKDTEVEINKKLKEAGSAYQVKLDSFIVSVTSKREVENVFGVRSSTEYEKNHILFQEDKNYIGQMFDSIF</sequence>
<dbReference type="REBASE" id="109234">
    <property type="entry name" value="Mma16ORF2468P"/>
</dbReference>
<dbReference type="HOGENOM" id="CLU_008858_0_0_2"/>
<organism evidence="2 3">
    <name type="scientific">Methanosarcina mazei C16</name>
    <dbReference type="NCBI Taxonomy" id="1434113"/>
    <lineage>
        <taxon>Archaea</taxon>
        <taxon>Methanobacteriati</taxon>
        <taxon>Methanobacteriota</taxon>
        <taxon>Stenosarchaea group</taxon>
        <taxon>Methanomicrobia</taxon>
        <taxon>Methanosarcinales</taxon>
        <taxon>Methanosarcinaceae</taxon>
        <taxon>Methanosarcina</taxon>
    </lineage>
</organism>
<proteinExistence type="predicted"/>
<dbReference type="PROSITE" id="PS51192">
    <property type="entry name" value="HELICASE_ATP_BIND_1"/>
    <property type="match status" value="1"/>
</dbReference>
<dbReference type="Gene3D" id="3.40.50.300">
    <property type="entry name" value="P-loop containing nucleotide triphosphate hydrolases"/>
    <property type="match status" value="1"/>
</dbReference>
<dbReference type="SUPFAM" id="SSF52540">
    <property type="entry name" value="P-loop containing nucleoside triphosphate hydrolases"/>
    <property type="match status" value="1"/>
</dbReference>
<reference evidence="2 3" key="1">
    <citation type="submission" date="2014-07" db="EMBL/GenBank/DDBJ databases">
        <title>Methanogenic archaea and the global carbon cycle.</title>
        <authorList>
            <person name="Henriksen J.R."/>
            <person name="Luke J."/>
            <person name="Reinhart S."/>
            <person name="Benedict M.N."/>
            <person name="Youngblut N.D."/>
            <person name="Metcalf M.E."/>
            <person name="Whitaker R.J."/>
            <person name="Metcalf W.W."/>
        </authorList>
    </citation>
    <scope>NUCLEOTIDE SEQUENCE [LARGE SCALE GENOMIC DNA]</scope>
    <source>
        <strain evidence="2 3">C16</strain>
    </source>
</reference>